<evidence type="ECO:0000259" key="7">
    <source>
        <dbReference type="Pfam" id="PF00481"/>
    </source>
</evidence>
<proteinExistence type="inferred from homology"/>
<evidence type="ECO:0000313" key="9">
    <source>
        <dbReference type="EMBL" id="CAI9715236.1"/>
    </source>
</evidence>
<dbReference type="Pfam" id="PF00481">
    <property type="entry name" value="PP2C"/>
    <property type="match status" value="1"/>
</dbReference>
<keyword evidence="6" id="KW-0464">Manganese</keyword>
<keyword evidence="5" id="KW-0460">Magnesium</keyword>
<dbReference type="GO" id="GO:0000287">
    <property type="term" value="F:magnesium ion binding"/>
    <property type="evidence" value="ECO:0007669"/>
    <property type="project" value="InterPro"/>
</dbReference>
<dbReference type="SUPFAM" id="SSF81606">
    <property type="entry name" value="PP2C-like"/>
    <property type="match status" value="1"/>
</dbReference>
<sequence length="123" mass="13660">MSNEELCDFVRSRMHITESLEDICNQVVDRCLYTGSRDNTGIVLIAFPGAPKLLDEERGLNTRLENKIKEILDNCKSEGDVDLSLVMNELIDDKIEGLPPGGGLSSKRMTVGSILKRLRPGKI</sequence>
<comment type="cofactor">
    <cofactor evidence="1">
        <name>Mn(2+)</name>
        <dbReference type="ChEBI" id="CHEBI:29035"/>
    </cofactor>
</comment>
<dbReference type="Pfam" id="PF07830">
    <property type="entry name" value="PP2C_C"/>
    <property type="match status" value="1"/>
</dbReference>
<dbReference type="InterPro" id="IPR001932">
    <property type="entry name" value="PPM-type_phosphatase-like_dom"/>
</dbReference>
<evidence type="ECO:0000256" key="2">
    <source>
        <dbReference type="ARBA" id="ARBA00006702"/>
    </source>
</evidence>
<dbReference type="InterPro" id="IPR012911">
    <property type="entry name" value="PP2C_C"/>
</dbReference>
<keyword evidence="4" id="KW-0378">Hydrolase</keyword>
<feature type="domain" description="PPM-type phosphatase" evidence="7">
    <location>
        <begin position="1"/>
        <end position="40"/>
    </location>
</feature>
<dbReference type="Gene3D" id="3.60.40.10">
    <property type="entry name" value="PPM-type phosphatase domain"/>
    <property type="match status" value="1"/>
</dbReference>
<dbReference type="EMBL" id="OX597814">
    <property type="protein sequence ID" value="CAI9715236.1"/>
    <property type="molecule type" value="Genomic_DNA"/>
</dbReference>
<keyword evidence="3" id="KW-0479">Metal-binding</keyword>
<organism evidence="9 10">
    <name type="scientific">Octopus vulgaris</name>
    <name type="common">Common octopus</name>
    <dbReference type="NCBI Taxonomy" id="6645"/>
    <lineage>
        <taxon>Eukaryota</taxon>
        <taxon>Metazoa</taxon>
        <taxon>Spiralia</taxon>
        <taxon>Lophotrochozoa</taxon>
        <taxon>Mollusca</taxon>
        <taxon>Cephalopoda</taxon>
        <taxon>Coleoidea</taxon>
        <taxon>Octopodiformes</taxon>
        <taxon>Octopoda</taxon>
        <taxon>Incirrata</taxon>
        <taxon>Octopodidae</taxon>
        <taxon>Octopus</taxon>
    </lineage>
</organism>
<comment type="similarity">
    <text evidence="2">Belongs to the PP2C family.</text>
</comment>
<dbReference type="Gene3D" id="1.10.10.430">
    <property type="entry name" value="Phosphatase 2C, C-terminal domain suprefamily"/>
    <property type="match status" value="1"/>
</dbReference>
<dbReference type="InterPro" id="IPR036457">
    <property type="entry name" value="PPM-type-like_dom_sf"/>
</dbReference>
<protein>
    <submittedName>
        <fullName evidence="9">Protein phosphatase 1B isoform X4</fullName>
    </submittedName>
</protein>
<evidence type="ECO:0000313" key="10">
    <source>
        <dbReference type="Proteomes" id="UP001162480"/>
    </source>
</evidence>
<reference evidence="9" key="1">
    <citation type="submission" date="2023-08" db="EMBL/GenBank/DDBJ databases">
        <authorList>
            <person name="Alioto T."/>
            <person name="Alioto T."/>
            <person name="Gomez Garrido J."/>
        </authorList>
    </citation>
    <scope>NUCLEOTIDE SEQUENCE</scope>
</reference>
<evidence type="ECO:0000256" key="1">
    <source>
        <dbReference type="ARBA" id="ARBA00001936"/>
    </source>
</evidence>
<dbReference type="GO" id="GO:0030145">
    <property type="term" value="F:manganese ion binding"/>
    <property type="evidence" value="ECO:0007669"/>
    <property type="project" value="InterPro"/>
</dbReference>
<dbReference type="AlphaFoldDB" id="A0AA36EV26"/>
<evidence type="ECO:0000256" key="5">
    <source>
        <dbReference type="ARBA" id="ARBA00022842"/>
    </source>
</evidence>
<name>A0AA36EV26_OCTVU</name>
<evidence type="ECO:0000259" key="8">
    <source>
        <dbReference type="Pfam" id="PF07830"/>
    </source>
</evidence>
<accession>A0AA36EV26</accession>
<keyword evidence="10" id="KW-1185">Reference proteome</keyword>
<gene>
    <name evidence="9" type="ORF">OCTVUL_1B003082</name>
</gene>
<evidence type="ECO:0000256" key="3">
    <source>
        <dbReference type="ARBA" id="ARBA00022723"/>
    </source>
</evidence>
<evidence type="ECO:0000256" key="4">
    <source>
        <dbReference type="ARBA" id="ARBA00022801"/>
    </source>
</evidence>
<dbReference type="InterPro" id="IPR036580">
    <property type="entry name" value="PP2C_C_sf"/>
</dbReference>
<dbReference type="Proteomes" id="UP001162480">
    <property type="component" value="Chromosome 1"/>
</dbReference>
<dbReference type="GO" id="GO:0004721">
    <property type="term" value="F:phosphoprotein phosphatase activity"/>
    <property type="evidence" value="ECO:0007669"/>
    <property type="project" value="InterPro"/>
</dbReference>
<dbReference type="SUPFAM" id="SSF81601">
    <property type="entry name" value="Protein serine/threonine phosphatase 2C, C-terminal domain"/>
    <property type="match status" value="1"/>
</dbReference>
<feature type="domain" description="Protein serine/threonine phosphatase 2C C-terminal" evidence="8">
    <location>
        <begin position="42"/>
        <end position="115"/>
    </location>
</feature>
<evidence type="ECO:0000256" key="6">
    <source>
        <dbReference type="ARBA" id="ARBA00023211"/>
    </source>
</evidence>